<protein>
    <submittedName>
        <fullName evidence="5">Spore protein SP21</fullName>
    </submittedName>
</protein>
<feature type="domain" description="SHSP" evidence="3">
    <location>
        <begin position="6"/>
        <end position="118"/>
    </location>
</feature>
<dbReference type="PANTHER" id="PTHR11527">
    <property type="entry name" value="HEAT-SHOCK PROTEIN 20 FAMILY MEMBER"/>
    <property type="match status" value="1"/>
</dbReference>
<keyword evidence="6" id="KW-1185">Reference proteome</keyword>
<dbReference type="InterPro" id="IPR007052">
    <property type="entry name" value="CS_dom"/>
</dbReference>
<proteinExistence type="inferred from homology"/>
<dbReference type="InterPro" id="IPR031107">
    <property type="entry name" value="Small_HSP"/>
</dbReference>
<evidence type="ECO:0000256" key="2">
    <source>
        <dbReference type="RuleBase" id="RU003616"/>
    </source>
</evidence>
<dbReference type="InterPro" id="IPR002068">
    <property type="entry name" value="A-crystallin/Hsp20_dom"/>
</dbReference>
<evidence type="ECO:0000259" key="4">
    <source>
        <dbReference type="PROSITE" id="PS51203"/>
    </source>
</evidence>
<accession>A0A518B6Y3</accession>
<dbReference type="OrthoDB" id="9792695at2"/>
<dbReference type="Pfam" id="PF00011">
    <property type="entry name" value="HSP20"/>
    <property type="match status" value="1"/>
</dbReference>
<dbReference type="PROSITE" id="PS01031">
    <property type="entry name" value="SHSP"/>
    <property type="match status" value="1"/>
</dbReference>
<evidence type="ECO:0000313" key="6">
    <source>
        <dbReference type="Proteomes" id="UP000317093"/>
    </source>
</evidence>
<organism evidence="5 6">
    <name type="scientific">Kolteria novifilia</name>
    <dbReference type="NCBI Taxonomy" id="2527975"/>
    <lineage>
        <taxon>Bacteria</taxon>
        <taxon>Pseudomonadati</taxon>
        <taxon>Planctomycetota</taxon>
        <taxon>Planctomycetia</taxon>
        <taxon>Kolteriales</taxon>
        <taxon>Kolteriaceae</taxon>
        <taxon>Kolteria</taxon>
    </lineage>
</organism>
<comment type="similarity">
    <text evidence="1 2">Belongs to the small heat shock protein (HSP20) family.</text>
</comment>
<dbReference type="Gene3D" id="2.60.40.790">
    <property type="match status" value="1"/>
</dbReference>
<dbReference type="KEGG" id="knv:Pan216_36100"/>
<evidence type="ECO:0000313" key="5">
    <source>
        <dbReference type="EMBL" id="QDU62740.1"/>
    </source>
</evidence>
<dbReference type="Proteomes" id="UP000317093">
    <property type="component" value="Chromosome"/>
</dbReference>
<sequence>MYALTTEHAPVFPPRVDIHETPSGLVLTADLPGVTKENLDVLIQDNVLTITGRLVEDERPLGSPVYREYHDGVYHRSFILTDEVDADRIQAGLEDGVLTIILPKADRPGPRRIEVVEN</sequence>
<reference evidence="5 6" key="1">
    <citation type="submission" date="2019-02" db="EMBL/GenBank/DDBJ databases">
        <title>Deep-cultivation of Planctomycetes and their phenomic and genomic characterization uncovers novel biology.</title>
        <authorList>
            <person name="Wiegand S."/>
            <person name="Jogler M."/>
            <person name="Boedeker C."/>
            <person name="Pinto D."/>
            <person name="Vollmers J."/>
            <person name="Rivas-Marin E."/>
            <person name="Kohn T."/>
            <person name="Peeters S.H."/>
            <person name="Heuer A."/>
            <person name="Rast P."/>
            <person name="Oberbeckmann S."/>
            <person name="Bunk B."/>
            <person name="Jeske O."/>
            <person name="Meyerdierks A."/>
            <person name="Storesund J.E."/>
            <person name="Kallscheuer N."/>
            <person name="Luecker S."/>
            <person name="Lage O.M."/>
            <person name="Pohl T."/>
            <person name="Merkel B.J."/>
            <person name="Hornburger P."/>
            <person name="Mueller R.-W."/>
            <person name="Bruemmer F."/>
            <person name="Labrenz M."/>
            <person name="Spormann A.M."/>
            <person name="Op den Camp H."/>
            <person name="Overmann J."/>
            <person name="Amann R."/>
            <person name="Jetten M.S.M."/>
            <person name="Mascher T."/>
            <person name="Medema M.H."/>
            <person name="Devos D.P."/>
            <person name="Kaster A.-K."/>
            <person name="Ovreas L."/>
            <person name="Rohde M."/>
            <person name="Galperin M.Y."/>
            <person name="Jogler C."/>
        </authorList>
    </citation>
    <scope>NUCLEOTIDE SEQUENCE [LARGE SCALE GENOMIC DNA]</scope>
    <source>
        <strain evidence="5 6">Pan216</strain>
    </source>
</reference>
<dbReference type="AlphaFoldDB" id="A0A518B6Y3"/>
<dbReference type="CDD" id="cd06464">
    <property type="entry name" value="ACD_sHsps-like"/>
    <property type="match status" value="1"/>
</dbReference>
<name>A0A518B6Y3_9BACT</name>
<dbReference type="PROSITE" id="PS51203">
    <property type="entry name" value="CS"/>
    <property type="match status" value="1"/>
</dbReference>
<gene>
    <name evidence="5" type="primary">hspA_4</name>
    <name evidence="5" type="ORF">Pan216_36100</name>
</gene>
<dbReference type="InterPro" id="IPR008978">
    <property type="entry name" value="HSP20-like_chaperone"/>
</dbReference>
<dbReference type="EMBL" id="CP036279">
    <property type="protein sequence ID" value="QDU62740.1"/>
    <property type="molecule type" value="Genomic_DNA"/>
</dbReference>
<dbReference type="SUPFAM" id="SSF49764">
    <property type="entry name" value="HSP20-like chaperones"/>
    <property type="match status" value="1"/>
</dbReference>
<dbReference type="RefSeq" id="WP_145259699.1">
    <property type="nucleotide sequence ID" value="NZ_CP036279.1"/>
</dbReference>
<evidence type="ECO:0000259" key="3">
    <source>
        <dbReference type="PROSITE" id="PS01031"/>
    </source>
</evidence>
<evidence type="ECO:0000256" key="1">
    <source>
        <dbReference type="PROSITE-ProRule" id="PRU00285"/>
    </source>
</evidence>
<feature type="domain" description="CS" evidence="4">
    <location>
        <begin position="11"/>
        <end position="117"/>
    </location>
</feature>